<reference evidence="3 4" key="1">
    <citation type="submission" date="2017-10" db="EMBL/GenBank/DDBJ databases">
        <title>Draft genome of Longimonas halophila.</title>
        <authorList>
            <person name="Goh K.M."/>
            <person name="Shamsir M.S."/>
            <person name="Lim S.W."/>
        </authorList>
    </citation>
    <scope>NUCLEOTIDE SEQUENCE [LARGE SCALE GENOMIC DNA]</scope>
    <source>
        <strain evidence="3 4">KCTC 42399</strain>
    </source>
</reference>
<dbReference type="Gene3D" id="1.20.120.330">
    <property type="entry name" value="Nucleotidyltransferases domain 2"/>
    <property type="match status" value="1"/>
</dbReference>
<proteinExistence type="inferred from homology"/>
<dbReference type="RefSeq" id="WP_098063444.1">
    <property type="nucleotide sequence ID" value="NZ_PDEP01000022.1"/>
</dbReference>
<evidence type="ECO:0000313" key="3">
    <source>
        <dbReference type="EMBL" id="PEN04732.1"/>
    </source>
</evidence>
<comment type="caution">
    <text evidence="3">The sequence shown here is derived from an EMBL/GenBank/DDBJ whole genome shotgun (WGS) entry which is preliminary data.</text>
</comment>
<comment type="similarity">
    <text evidence="1">Belongs to the UPF0332 family.</text>
</comment>
<evidence type="ECO:0000259" key="2">
    <source>
        <dbReference type="Pfam" id="PF05168"/>
    </source>
</evidence>
<evidence type="ECO:0000256" key="1">
    <source>
        <dbReference type="ARBA" id="ARBA00038248"/>
    </source>
</evidence>
<feature type="domain" description="HEPN" evidence="2">
    <location>
        <begin position="9"/>
        <end position="122"/>
    </location>
</feature>
<dbReference type="InterPro" id="IPR007842">
    <property type="entry name" value="HEPN_dom"/>
</dbReference>
<sequence length="126" mass="14075">MTAPDDETQALMRKARQAIEDARLLLDHSRSEAAVNRIYYAAFDAARAALLTKDEAPASHSGVKARFSYHFVRTDQVERKHGRTLAVAEDMRNRADYNAFAVFDTGAAIDLLSDVEQFVEVIADML</sequence>
<keyword evidence="4" id="KW-1185">Reference proteome</keyword>
<keyword evidence="3" id="KW-0238">DNA-binding</keyword>
<dbReference type="PANTHER" id="PTHR36565:SF1">
    <property type="entry name" value="UPF0332 PROTEIN TM_1000"/>
    <property type="match status" value="1"/>
</dbReference>
<gene>
    <name evidence="3" type="ORF">CRI93_14720</name>
</gene>
<dbReference type="Pfam" id="PF05168">
    <property type="entry name" value="HEPN"/>
    <property type="match status" value="1"/>
</dbReference>
<dbReference type="EMBL" id="PDEP01000022">
    <property type="protein sequence ID" value="PEN04732.1"/>
    <property type="molecule type" value="Genomic_DNA"/>
</dbReference>
<dbReference type="InterPro" id="IPR052226">
    <property type="entry name" value="UPF0332_toxin"/>
</dbReference>
<dbReference type="OrthoDB" id="1494057at2"/>
<evidence type="ECO:0000313" key="4">
    <source>
        <dbReference type="Proteomes" id="UP000221024"/>
    </source>
</evidence>
<accession>A0A2H3NHX9</accession>
<protein>
    <submittedName>
        <fullName evidence="3">DNA-binding protein</fullName>
    </submittedName>
</protein>
<dbReference type="GO" id="GO:0003677">
    <property type="term" value="F:DNA binding"/>
    <property type="evidence" value="ECO:0007669"/>
    <property type="project" value="UniProtKB-KW"/>
</dbReference>
<organism evidence="3 4">
    <name type="scientific">Longimonas halophila</name>
    <dbReference type="NCBI Taxonomy" id="1469170"/>
    <lineage>
        <taxon>Bacteria</taxon>
        <taxon>Pseudomonadati</taxon>
        <taxon>Rhodothermota</taxon>
        <taxon>Rhodothermia</taxon>
        <taxon>Rhodothermales</taxon>
        <taxon>Salisaetaceae</taxon>
        <taxon>Longimonas</taxon>
    </lineage>
</organism>
<dbReference type="AlphaFoldDB" id="A0A2H3NHX9"/>
<name>A0A2H3NHX9_9BACT</name>
<dbReference type="Proteomes" id="UP000221024">
    <property type="component" value="Unassembled WGS sequence"/>
</dbReference>
<dbReference type="PANTHER" id="PTHR36565">
    <property type="entry name" value="UPF0332 PROTEIN TM_1000"/>
    <property type="match status" value="1"/>
</dbReference>